<evidence type="ECO:0000256" key="2">
    <source>
        <dbReference type="HAMAP-Rule" id="MF_00048"/>
    </source>
</evidence>
<dbReference type="Gene3D" id="3.40.1350.10">
    <property type="match status" value="1"/>
</dbReference>
<sequence length="116" mass="13747">MLNKGQAAEQQAADYLKDQGLRFIEKNYHCRRGEIDLIFKQDNIWVFVEVKYRTNQRYGGALAAVDQHKIRRILLSAQHYLQKHNINQYDTAIRFDVIAIQEQAPYIEWFQNAFGE</sequence>
<dbReference type="Pfam" id="PF02021">
    <property type="entry name" value="UPF0102"/>
    <property type="match status" value="1"/>
</dbReference>
<dbReference type="HAMAP" id="MF_00048">
    <property type="entry name" value="UPF0102"/>
    <property type="match status" value="1"/>
</dbReference>
<gene>
    <name evidence="3" type="ORF">GCM10007414_06800</name>
</gene>
<dbReference type="SUPFAM" id="SSF52980">
    <property type="entry name" value="Restriction endonuclease-like"/>
    <property type="match status" value="1"/>
</dbReference>
<dbReference type="InterPro" id="IPR011856">
    <property type="entry name" value="tRNA_endonuc-like_dom_sf"/>
</dbReference>
<dbReference type="CDD" id="cd20736">
    <property type="entry name" value="PoNe_Nuclease"/>
    <property type="match status" value="1"/>
</dbReference>
<dbReference type="PANTHER" id="PTHR34039">
    <property type="entry name" value="UPF0102 PROTEIN YRAN"/>
    <property type="match status" value="1"/>
</dbReference>
<reference evidence="4" key="1">
    <citation type="journal article" date="2019" name="Int. J. Syst. Evol. Microbiol.">
        <title>The Global Catalogue of Microorganisms (GCM) 10K type strain sequencing project: providing services to taxonomists for standard genome sequencing and annotation.</title>
        <authorList>
            <consortium name="The Broad Institute Genomics Platform"/>
            <consortium name="The Broad Institute Genome Sequencing Center for Infectious Disease"/>
            <person name="Wu L."/>
            <person name="Ma J."/>
        </authorList>
    </citation>
    <scope>NUCLEOTIDE SEQUENCE [LARGE SCALE GENOMIC DNA]</scope>
    <source>
        <strain evidence="4">CGMCC 1.10131</strain>
    </source>
</reference>
<dbReference type="InterPro" id="IPR011335">
    <property type="entry name" value="Restrct_endonuc-II-like"/>
</dbReference>
<comment type="similarity">
    <text evidence="1 2">Belongs to the UPF0102 family.</text>
</comment>
<dbReference type="NCBIfam" id="TIGR00252">
    <property type="entry name" value="YraN family protein"/>
    <property type="match status" value="1"/>
</dbReference>
<dbReference type="RefSeq" id="WP_055732811.1">
    <property type="nucleotide sequence ID" value="NZ_BMDY01000003.1"/>
</dbReference>
<evidence type="ECO:0000256" key="1">
    <source>
        <dbReference type="ARBA" id="ARBA00006738"/>
    </source>
</evidence>
<keyword evidence="4" id="KW-1185">Reference proteome</keyword>
<organism evidence="3 4">
    <name type="scientific">Agarivorans gilvus</name>
    <dbReference type="NCBI Taxonomy" id="680279"/>
    <lineage>
        <taxon>Bacteria</taxon>
        <taxon>Pseudomonadati</taxon>
        <taxon>Pseudomonadota</taxon>
        <taxon>Gammaproteobacteria</taxon>
        <taxon>Alteromonadales</taxon>
        <taxon>Alteromonadaceae</taxon>
        <taxon>Agarivorans</taxon>
    </lineage>
</organism>
<evidence type="ECO:0000313" key="4">
    <source>
        <dbReference type="Proteomes" id="UP000651977"/>
    </source>
</evidence>
<comment type="caution">
    <text evidence="3">The sequence shown here is derived from an EMBL/GenBank/DDBJ whole genome shotgun (WGS) entry which is preliminary data.</text>
</comment>
<evidence type="ECO:0000313" key="3">
    <source>
        <dbReference type="EMBL" id="GGA96494.1"/>
    </source>
</evidence>
<proteinExistence type="inferred from homology"/>
<dbReference type="InterPro" id="IPR003509">
    <property type="entry name" value="UPF0102_YraN-like"/>
</dbReference>
<name>A0ABQ1HZA1_9ALTE</name>
<dbReference type="EMBL" id="BMDY01000003">
    <property type="protein sequence ID" value="GGA96494.1"/>
    <property type="molecule type" value="Genomic_DNA"/>
</dbReference>
<dbReference type="PANTHER" id="PTHR34039:SF1">
    <property type="entry name" value="UPF0102 PROTEIN YRAN"/>
    <property type="match status" value="1"/>
</dbReference>
<protein>
    <recommendedName>
        <fullName evidence="2">UPF0102 protein GCM10007414_06800</fullName>
    </recommendedName>
</protein>
<accession>A0ABQ1HZA1</accession>
<dbReference type="NCBIfam" id="NF009150">
    <property type="entry name" value="PRK12497.1-3"/>
    <property type="match status" value="1"/>
</dbReference>
<dbReference type="Proteomes" id="UP000651977">
    <property type="component" value="Unassembled WGS sequence"/>
</dbReference>